<reference evidence="1" key="1">
    <citation type="journal article" date="2005" name="Environ. Microbiol.">
        <title>Novel genes for nitrite reductase and Amo-related proteins indicate a role of uncultivated mesophilic crenarchaeota in nitrogen cycling.</title>
        <authorList>
            <person name="Treusch A.H."/>
            <person name="Leininger S."/>
            <person name="Kletzin A."/>
            <person name="Schuster S.C."/>
            <person name="Klenk H.-P."/>
            <person name="Schleper C."/>
        </authorList>
    </citation>
    <scope>NUCLEOTIDE SEQUENCE</scope>
</reference>
<evidence type="ECO:0000313" key="1">
    <source>
        <dbReference type="EMBL" id="CAF28737.1"/>
    </source>
</evidence>
<sequence>MIIDENDQITRNEIHHITPSKTLPWWYEYYKRIRLFPWWARYNIGLTKEASHKDKILELSAKMNFDKRATSKIIRHAVSEFSKHGLGSDYPGYHTINHNLEVAFISLLSAGNQKLENVILDKDIKNLFVAALFHDFDPRKEFEKPNEDNIELFIRNDEKLGKLIHSFGIDLNIVIALIHRTTYPFAGAQKEHALKRMHELFSLAGIQQDDTNTRHNYEKLGLYLSICDRIAGYCLGDFNYAKELARRNARGIGWHSQVINEKSVEFFSGLKQKDDKDTFERVIHSLPIAFRKNFFDNVEGFREAWEKELEIKASLRKNEINLVTSLENIIDVKNKITKDMCDMIMKIRYEYCSPTNFYDRDFQKSLYDSSTILITLRINSKMGEIVGYVKGGPLEKHKPKYGLYEENLGKMNSVHMESLRRGTNDQNLGKMNSIFMEWIAIRTGYLGEKGGHMLRSEFLKEARRRGYSYVTSYSKRELITNRKNKGEPIEIVQQYDAAMIDYYRIDLSQLIKSIPIN</sequence>
<dbReference type="SUPFAM" id="SSF109604">
    <property type="entry name" value="HD-domain/PDEase-like"/>
    <property type="match status" value="1"/>
</dbReference>
<protein>
    <submittedName>
        <fullName evidence="1">Uncharacterized protein</fullName>
    </submittedName>
</protein>
<dbReference type="EMBL" id="AJ627422">
    <property type="protein sequence ID" value="CAF28737.1"/>
    <property type="molecule type" value="Genomic_DNA"/>
</dbReference>
<accession>Q701Y7</accession>
<name>Q701Y7_9CREN</name>
<dbReference type="AlphaFoldDB" id="Q701Y7"/>
<organism evidence="1">
    <name type="scientific">uncultured crenarchaeote</name>
    <dbReference type="NCBI Taxonomy" id="29281"/>
    <lineage>
        <taxon>Archaea</taxon>
        <taxon>Thermoproteota</taxon>
        <taxon>environmental samples</taxon>
    </lineage>
</organism>
<proteinExistence type="predicted"/>